<sequence>MRADDSDPVLARAARSLKDQPMDASWIDISDSIISRIRATTRRSWPIDAEYPTAAVETERKTDTLRISDHVVRSTLRRALAGVHGAEPTTIDLYLDDHTCTGAYIDIVGVYGDDLQAVGDELAAIVLNTLADVLGPVRPLTRTDIDVHVHDIDDAGTTAG</sequence>
<accession>A0ABT3CEV9</accession>
<gene>
    <name evidence="1" type="ORF">H7J73_18580</name>
</gene>
<reference evidence="1 2" key="1">
    <citation type="journal article" date="2022" name="BMC Genomics">
        <title>Comparative genome analysis of mycobacteria focusing on tRNA and non-coding RNA.</title>
        <authorList>
            <person name="Behra P.R.K."/>
            <person name="Pettersson B.M.F."/>
            <person name="Ramesh M."/>
            <person name="Das S."/>
            <person name="Dasgupta S."/>
            <person name="Kirsebom L.A."/>
        </authorList>
    </citation>
    <scope>NUCLEOTIDE SEQUENCE [LARGE SCALE GENOMIC DNA]</scope>
    <source>
        <strain evidence="1 2">DSM 44078</strain>
    </source>
</reference>
<protein>
    <recommendedName>
        <fullName evidence="3">Asp23/Gls24 family envelope stress response protein</fullName>
    </recommendedName>
</protein>
<evidence type="ECO:0008006" key="3">
    <source>
        <dbReference type="Google" id="ProtNLM"/>
    </source>
</evidence>
<evidence type="ECO:0000313" key="1">
    <source>
        <dbReference type="EMBL" id="MCV7228023.1"/>
    </source>
</evidence>
<evidence type="ECO:0000313" key="2">
    <source>
        <dbReference type="Proteomes" id="UP001526201"/>
    </source>
</evidence>
<proteinExistence type="predicted"/>
<keyword evidence="2" id="KW-1185">Reference proteome</keyword>
<comment type="caution">
    <text evidence="1">The sequence shown here is derived from an EMBL/GenBank/DDBJ whole genome shotgun (WGS) entry which is preliminary data.</text>
</comment>
<name>A0ABT3CEV9_9MYCO</name>
<dbReference type="Proteomes" id="UP001526201">
    <property type="component" value="Unassembled WGS sequence"/>
</dbReference>
<dbReference type="EMBL" id="JACKTY010000031">
    <property type="protein sequence ID" value="MCV7228023.1"/>
    <property type="molecule type" value="Genomic_DNA"/>
</dbReference>
<organism evidence="1 2">
    <name type="scientific">Mycolicibacterium komossense</name>
    <dbReference type="NCBI Taxonomy" id="1779"/>
    <lineage>
        <taxon>Bacteria</taxon>
        <taxon>Bacillati</taxon>
        <taxon>Actinomycetota</taxon>
        <taxon>Actinomycetes</taxon>
        <taxon>Mycobacteriales</taxon>
        <taxon>Mycobacteriaceae</taxon>
        <taxon>Mycolicibacterium</taxon>
    </lineage>
</organism>